<feature type="transmembrane region" description="Helical" evidence="7">
    <location>
        <begin position="30"/>
        <end position="50"/>
    </location>
</feature>
<feature type="transmembrane region" description="Helical" evidence="7">
    <location>
        <begin position="183"/>
        <end position="202"/>
    </location>
</feature>
<keyword evidence="9" id="KW-0282">Flagellum</keyword>
<evidence type="ECO:0000256" key="7">
    <source>
        <dbReference type="SAM" id="Phobius"/>
    </source>
</evidence>
<protein>
    <submittedName>
        <fullName evidence="9">Endoflagellar motor protein</fullName>
    </submittedName>
</protein>
<keyword evidence="6" id="KW-0813">Transport</keyword>
<evidence type="ECO:0000256" key="6">
    <source>
        <dbReference type="RuleBase" id="RU004057"/>
    </source>
</evidence>
<dbReference type="GO" id="GO:0006935">
    <property type="term" value="P:chemotaxis"/>
    <property type="evidence" value="ECO:0007669"/>
    <property type="project" value="InterPro"/>
</dbReference>
<dbReference type="Pfam" id="PF01618">
    <property type="entry name" value="MotA_ExbB"/>
    <property type="match status" value="1"/>
</dbReference>
<dbReference type="InterPro" id="IPR002898">
    <property type="entry name" value="MotA_ExbB_proton_chnl"/>
</dbReference>
<dbReference type="Proteomes" id="UP000298458">
    <property type="component" value="Unassembled WGS sequence"/>
</dbReference>
<dbReference type="EMBL" id="RQET01000004">
    <property type="protein sequence ID" value="TGK12217.1"/>
    <property type="molecule type" value="Genomic_DNA"/>
</dbReference>
<keyword evidence="5 7" id="KW-0472">Membrane</keyword>
<keyword evidence="3 7" id="KW-0812">Transmembrane</keyword>
<feature type="domain" description="MotA/TolQ/ExbB proton channel" evidence="8">
    <location>
        <begin position="99"/>
        <end position="217"/>
    </location>
</feature>
<dbReference type="AlphaFoldDB" id="A0A4R9GHS3"/>
<dbReference type="GO" id="GO:0015031">
    <property type="term" value="P:protein transport"/>
    <property type="evidence" value="ECO:0007669"/>
    <property type="project" value="UniProtKB-KW"/>
</dbReference>
<evidence type="ECO:0000256" key="1">
    <source>
        <dbReference type="ARBA" id="ARBA00004651"/>
    </source>
</evidence>
<dbReference type="OrthoDB" id="9806929at2"/>
<evidence type="ECO:0000256" key="2">
    <source>
        <dbReference type="ARBA" id="ARBA00022475"/>
    </source>
</evidence>
<dbReference type="GO" id="GO:0005886">
    <property type="term" value="C:plasma membrane"/>
    <property type="evidence" value="ECO:0007669"/>
    <property type="project" value="UniProtKB-SubCell"/>
</dbReference>
<comment type="caution">
    <text evidence="9">The sequence shown here is derived from an EMBL/GenBank/DDBJ whole genome shotgun (WGS) entry which is preliminary data.</text>
</comment>
<sequence>MRSSLLGILAAFASVLLAIALEEAHFLSFLKISALILILGGTAGATFASYRIEEFAIMAFHLREALFPKKEFSLTDLFLDFAERARKNGLLSLEDRLSSVPDAFLRKGIQLIVDGTDPRAVEEILFEAAEGLEEKEIRSAKILETAGGFSPTIGIIGTVLGLVGVLENLGAGTRALGEGIATAFIATFYGISFANLLYFPLANRIKSWARVRSNRRQAMIRGIISLQTGDNRRILAERMAPFLEETR</sequence>
<proteinExistence type="inferred from homology"/>
<reference evidence="9" key="1">
    <citation type="journal article" date="2019" name="PLoS Negl. Trop. Dis.">
        <title>Revisiting the worldwide diversity of Leptospira species in the environment.</title>
        <authorList>
            <person name="Vincent A.T."/>
            <person name="Schiettekatte O."/>
            <person name="Bourhy P."/>
            <person name="Veyrier F.J."/>
            <person name="Picardeau M."/>
        </authorList>
    </citation>
    <scope>NUCLEOTIDE SEQUENCE [LARGE SCALE GENOMIC DNA]</scope>
    <source>
        <strain evidence="9">SSW15</strain>
    </source>
</reference>
<evidence type="ECO:0000256" key="3">
    <source>
        <dbReference type="ARBA" id="ARBA00022692"/>
    </source>
</evidence>
<comment type="subcellular location">
    <subcellularLocation>
        <location evidence="1">Cell membrane</location>
        <topology evidence="1">Multi-pass membrane protein</topology>
    </subcellularLocation>
    <subcellularLocation>
        <location evidence="6">Membrane</location>
        <topology evidence="6">Multi-pass membrane protein</topology>
    </subcellularLocation>
</comment>
<keyword evidence="10" id="KW-1185">Reference proteome</keyword>
<feature type="transmembrane region" description="Helical" evidence="7">
    <location>
        <begin position="142"/>
        <end position="163"/>
    </location>
</feature>
<keyword evidence="6" id="KW-0653">Protein transport</keyword>
<dbReference type="InterPro" id="IPR047055">
    <property type="entry name" value="MotA-like"/>
</dbReference>
<keyword evidence="4 7" id="KW-1133">Transmembrane helix</keyword>
<dbReference type="PANTHER" id="PTHR30433">
    <property type="entry name" value="CHEMOTAXIS PROTEIN MOTA"/>
    <property type="match status" value="1"/>
</dbReference>
<organism evidence="9 10">
    <name type="scientific">Leptospira fletcheri</name>
    <dbReference type="NCBI Taxonomy" id="2484981"/>
    <lineage>
        <taxon>Bacteria</taxon>
        <taxon>Pseudomonadati</taxon>
        <taxon>Spirochaetota</taxon>
        <taxon>Spirochaetia</taxon>
        <taxon>Leptospirales</taxon>
        <taxon>Leptospiraceae</taxon>
        <taxon>Leptospira</taxon>
    </lineage>
</organism>
<evidence type="ECO:0000256" key="4">
    <source>
        <dbReference type="ARBA" id="ARBA00022989"/>
    </source>
</evidence>
<dbReference type="RefSeq" id="WP_135767621.1">
    <property type="nucleotide sequence ID" value="NZ_RQET01000004.1"/>
</dbReference>
<comment type="similarity">
    <text evidence="6">Belongs to the exbB/tolQ family.</text>
</comment>
<accession>A0A4R9GHS3</accession>
<keyword evidence="9" id="KW-0969">Cilium</keyword>
<evidence type="ECO:0000256" key="5">
    <source>
        <dbReference type="ARBA" id="ARBA00023136"/>
    </source>
</evidence>
<gene>
    <name evidence="9" type="ORF">EHO60_08110</name>
</gene>
<evidence type="ECO:0000259" key="8">
    <source>
        <dbReference type="Pfam" id="PF01618"/>
    </source>
</evidence>
<name>A0A4R9GHS3_9LEPT</name>
<dbReference type="PANTHER" id="PTHR30433:SF3">
    <property type="entry name" value="MOTILITY PROTEIN A"/>
    <property type="match status" value="1"/>
</dbReference>
<dbReference type="GO" id="GO:0071978">
    <property type="term" value="P:bacterial-type flagellum-dependent swarming motility"/>
    <property type="evidence" value="ECO:0007669"/>
    <property type="project" value="InterPro"/>
</dbReference>
<keyword evidence="9" id="KW-0966">Cell projection</keyword>
<evidence type="ECO:0000313" key="10">
    <source>
        <dbReference type="Proteomes" id="UP000298458"/>
    </source>
</evidence>
<evidence type="ECO:0000313" key="9">
    <source>
        <dbReference type="EMBL" id="TGK12217.1"/>
    </source>
</evidence>
<keyword evidence="2" id="KW-1003">Cell membrane</keyword>